<protein>
    <submittedName>
        <fullName evidence="2">Uncharacterized protein</fullName>
    </submittedName>
</protein>
<feature type="compositionally biased region" description="Acidic residues" evidence="1">
    <location>
        <begin position="366"/>
        <end position="389"/>
    </location>
</feature>
<feature type="region of interest" description="Disordered" evidence="1">
    <location>
        <begin position="1"/>
        <end position="21"/>
    </location>
</feature>
<dbReference type="OrthoDB" id="5153736at2759"/>
<dbReference type="EMBL" id="KQ030634">
    <property type="protein sequence ID" value="KJZ70305.1"/>
    <property type="molecule type" value="Genomic_DNA"/>
</dbReference>
<dbReference type="Proteomes" id="UP000054481">
    <property type="component" value="Unassembled WGS sequence"/>
</dbReference>
<dbReference type="AlphaFoldDB" id="A0A0F7ZK84"/>
<reference evidence="2 3" key="1">
    <citation type="journal article" date="2014" name="Genome Biol. Evol.">
        <title>Comparative genomics and transcriptomics analyses reveal divergent lifestyle features of nematode endoparasitic fungus Hirsutella minnesotensis.</title>
        <authorList>
            <person name="Lai Y."/>
            <person name="Liu K."/>
            <person name="Zhang X."/>
            <person name="Zhang X."/>
            <person name="Li K."/>
            <person name="Wang N."/>
            <person name="Shu C."/>
            <person name="Wu Y."/>
            <person name="Wang C."/>
            <person name="Bushley K.E."/>
            <person name="Xiang M."/>
            <person name="Liu X."/>
        </authorList>
    </citation>
    <scope>NUCLEOTIDE SEQUENCE [LARGE SCALE GENOMIC DNA]</scope>
    <source>
        <strain evidence="2 3">3608</strain>
    </source>
</reference>
<evidence type="ECO:0000313" key="2">
    <source>
        <dbReference type="EMBL" id="KJZ70305.1"/>
    </source>
</evidence>
<name>A0A0F7ZK84_9HYPO</name>
<feature type="compositionally biased region" description="Basic and acidic residues" evidence="1">
    <location>
        <begin position="1"/>
        <end position="11"/>
    </location>
</feature>
<accession>A0A0F7ZK84</accession>
<organism evidence="2 3">
    <name type="scientific">Hirsutella minnesotensis 3608</name>
    <dbReference type="NCBI Taxonomy" id="1043627"/>
    <lineage>
        <taxon>Eukaryota</taxon>
        <taxon>Fungi</taxon>
        <taxon>Dikarya</taxon>
        <taxon>Ascomycota</taxon>
        <taxon>Pezizomycotina</taxon>
        <taxon>Sordariomycetes</taxon>
        <taxon>Hypocreomycetidae</taxon>
        <taxon>Hypocreales</taxon>
        <taxon>Ophiocordycipitaceae</taxon>
        <taxon>Hirsutella</taxon>
    </lineage>
</organism>
<feature type="region of interest" description="Disordered" evidence="1">
    <location>
        <begin position="346"/>
        <end position="389"/>
    </location>
</feature>
<evidence type="ECO:0000313" key="3">
    <source>
        <dbReference type="Proteomes" id="UP000054481"/>
    </source>
</evidence>
<sequence>MADDDHDHSDVDTSSSSSSLQSALPVELPCWMTSRRRLPPKNSWSDYLFQQIFYRPKPPTWNALFFLQLYRGFKEVWEKTCASLGPFDGRFSHQIGYYIQVAFNCDHSKEVGTSHGHTTWYHNKPSFFQIQYWAPYFSPPRGEENTPLSSVFRGREYPEGSSPCSTPFILSSREFADIETAIWPHWVEIMHDADRLRPRSHRLLQRHCRRALLYASYIAGPTWGRDSDVGFIQPWSITQSSCADDGVDGDIFRVPVAETHISRRIFDETVSRPTILLPTRDNIIGLLDTMGLFSGHSPSFLARLRWTRRRLHNRGYQYGIRSHLDARQEELEPAAQDRSLLDQFLRQSEPPEWDVDSTDTSSSVVIEEEDESEENVEEDGFPSDDYDGD</sequence>
<evidence type="ECO:0000256" key="1">
    <source>
        <dbReference type="SAM" id="MobiDB-lite"/>
    </source>
</evidence>
<gene>
    <name evidence="2" type="ORF">HIM_10312</name>
</gene>
<proteinExistence type="predicted"/>
<keyword evidence="3" id="KW-1185">Reference proteome</keyword>